<dbReference type="AlphaFoldDB" id="A0A150WPC8"/>
<feature type="signal peptide" evidence="1">
    <location>
        <begin position="1"/>
        <end position="25"/>
    </location>
</feature>
<dbReference type="Proteomes" id="UP000075320">
    <property type="component" value="Unassembled WGS sequence"/>
</dbReference>
<organism evidence="3 4">
    <name type="scientific">Bdellovibrio bacteriovorus</name>
    <dbReference type="NCBI Taxonomy" id="959"/>
    <lineage>
        <taxon>Bacteria</taxon>
        <taxon>Pseudomonadati</taxon>
        <taxon>Bdellovibrionota</taxon>
        <taxon>Bdellovibrionia</taxon>
        <taxon>Bdellovibrionales</taxon>
        <taxon>Pseudobdellovibrionaceae</taxon>
        <taxon>Bdellovibrio</taxon>
    </lineage>
</organism>
<keyword evidence="4" id="KW-1185">Reference proteome</keyword>
<feature type="chain" id="PRO_5007573091" description="DUF4097 domain-containing protein" evidence="1">
    <location>
        <begin position="26"/>
        <end position="259"/>
    </location>
</feature>
<dbReference type="InterPro" id="IPR025164">
    <property type="entry name" value="Toastrack_DUF4097"/>
</dbReference>
<accession>A0A150WPC8</accession>
<evidence type="ECO:0000313" key="3">
    <source>
        <dbReference type="EMBL" id="KYG66342.1"/>
    </source>
</evidence>
<evidence type="ECO:0000313" key="4">
    <source>
        <dbReference type="Proteomes" id="UP000075320"/>
    </source>
</evidence>
<dbReference type="RefSeq" id="WP_061833907.1">
    <property type="nucleotide sequence ID" value="NZ_LUKE01000001.1"/>
</dbReference>
<comment type="caution">
    <text evidence="3">The sequence shown here is derived from an EMBL/GenBank/DDBJ whole genome shotgun (WGS) entry which is preliminary data.</text>
</comment>
<dbReference type="Pfam" id="PF13349">
    <property type="entry name" value="DUF4097"/>
    <property type="match status" value="1"/>
</dbReference>
<dbReference type="EMBL" id="LUKE01000001">
    <property type="protein sequence ID" value="KYG66342.1"/>
    <property type="molecule type" value="Genomic_DNA"/>
</dbReference>
<evidence type="ECO:0000259" key="2">
    <source>
        <dbReference type="Pfam" id="PF13349"/>
    </source>
</evidence>
<keyword evidence="1" id="KW-0732">Signal</keyword>
<evidence type="ECO:0000256" key="1">
    <source>
        <dbReference type="SAM" id="SignalP"/>
    </source>
</evidence>
<protein>
    <recommendedName>
        <fullName evidence="2">DUF4097 domain-containing protein</fullName>
    </recommendedName>
</protein>
<sequence length="259" mass="27938">MKSKNLFAKIFIVTTFLTFSFLALASYSSKKAVAADPELMNRLQSKYNVRITGFGVSPSRTKIRENMSFSGPFQTVTIKTVSGEVRLITSDNDALSFEVEGAPPADATPEEGLAKVSTDEGRITIGEGLDVKDFKILIHVPKNIESLNVESISGNFSMKNLKAKDFGFTTISGEITAENVNFENTKGKTVSGDIEIQNLQDGPMKIESISGDIELKLPANQKAEFKLHTMSGKIKNTRGSTAGATAITAKTASGDIEVE</sequence>
<reference evidence="3 4" key="1">
    <citation type="submission" date="2016-03" db="EMBL/GenBank/DDBJ databases">
        <authorList>
            <person name="Ploux O."/>
        </authorList>
    </citation>
    <scope>NUCLEOTIDE SEQUENCE [LARGE SCALE GENOMIC DNA]</scope>
    <source>
        <strain evidence="3 4">R0</strain>
    </source>
</reference>
<name>A0A150WPC8_BDEBC</name>
<proteinExistence type="predicted"/>
<feature type="domain" description="DUF4097" evidence="2">
    <location>
        <begin position="135"/>
        <end position="258"/>
    </location>
</feature>
<gene>
    <name evidence="3" type="ORF">AZI86_04620</name>
</gene>